<reference evidence="3 4" key="1">
    <citation type="submission" date="2020-03" db="EMBL/GenBank/DDBJ databases">
        <authorList>
            <person name="Zhu W."/>
        </authorList>
    </citation>
    <scope>NUCLEOTIDE SEQUENCE [LARGE SCALE GENOMIC DNA]</scope>
    <source>
        <strain evidence="3 4">323-1</strain>
    </source>
</reference>
<evidence type="ECO:0000259" key="2">
    <source>
        <dbReference type="PROSITE" id="PS51186"/>
    </source>
</evidence>
<gene>
    <name evidence="3" type="ORF">G8E00_07455</name>
</gene>
<evidence type="ECO:0000313" key="4">
    <source>
        <dbReference type="Proteomes" id="UP000502297"/>
    </source>
</evidence>
<dbReference type="PANTHER" id="PTHR13947:SF37">
    <property type="entry name" value="LD18367P"/>
    <property type="match status" value="1"/>
</dbReference>
<dbReference type="Proteomes" id="UP000502297">
    <property type="component" value="Chromosome"/>
</dbReference>
<evidence type="ECO:0000313" key="3">
    <source>
        <dbReference type="EMBL" id="QIO05797.1"/>
    </source>
</evidence>
<dbReference type="InterPro" id="IPR000182">
    <property type="entry name" value="GNAT_dom"/>
</dbReference>
<dbReference type="Gene3D" id="3.40.630.30">
    <property type="match status" value="1"/>
</dbReference>
<proteinExistence type="predicted"/>
<keyword evidence="4" id="KW-1185">Reference proteome</keyword>
<dbReference type="CDD" id="cd04301">
    <property type="entry name" value="NAT_SF"/>
    <property type="match status" value="1"/>
</dbReference>
<dbReference type="RefSeq" id="WP_166012334.1">
    <property type="nucleotide sequence ID" value="NZ_CP049801.1"/>
</dbReference>
<dbReference type="AlphaFoldDB" id="A0A6G8RV92"/>
<name>A0A6G8RV92_9GAMM</name>
<dbReference type="InterPro" id="IPR016181">
    <property type="entry name" value="Acyl_CoA_acyltransferase"/>
</dbReference>
<dbReference type="GO" id="GO:0008080">
    <property type="term" value="F:N-acetyltransferase activity"/>
    <property type="evidence" value="ECO:0007669"/>
    <property type="project" value="InterPro"/>
</dbReference>
<sequence length="150" mass="17748">MNIQIQDVTHLPEDIRTLGKKAQSEGYLFINRMIEEFENGVNKFDQNGEFLLMVYDDQKLIGCGGLNQQKAEDDDPRKIGRLRRFYILPKYRKKGIGKILLQHLEKRAVKDFSALCLKTDTQSAAHFYQKMNYVHVENYDNYNYFKYLIK</sequence>
<dbReference type="PROSITE" id="PS51186">
    <property type="entry name" value="GNAT"/>
    <property type="match status" value="1"/>
</dbReference>
<dbReference type="Pfam" id="PF00583">
    <property type="entry name" value="Acetyltransf_1"/>
    <property type="match status" value="1"/>
</dbReference>
<accession>A0A6G8RV92</accession>
<keyword evidence="1 3" id="KW-0808">Transferase</keyword>
<feature type="domain" description="N-acetyltransferase" evidence="2">
    <location>
        <begin position="3"/>
        <end position="150"/>
    </location>
</feature>
<evidence type="ECO:0000256" key="1">
    <source>
        <dbReference type="ARBA" id="ARBA00022679"/>
    </source>
</evidence>
<dbReference type="SUPFAM" id="SSF55729">
    <property type="entry name" value="Acyl-CoA N-acyltransferases (Nat)"/>
    <property type="match status" value="1"/>
</dbReference>
<organism evidence="3 4">
    <name type="scientific">Acinetobacter shaoyimingii</name>
    <dbReference type="NCBI Taxonomy" id="2715164"/>
    <lineage>
        <taxon>Bacteria</taxon>
        <taxon>Pseudomonadati</taxon>
        <taxon>Pseudomonadota</taxon>
        <taxon>Gammaproteobacteria</taxon>
        <taxon>Moraxellales</taxon>
        <taxon>Moraxellaceae</taxon>
        <taxon>Acinetobacter</taxon>
    </lineage>
</organism>
<protein>
    <submittedName>
        <fullName evidence="3">GNAT family N-acetyltransferase</fullName>
    </submittedName>
</protein>
<dbReference type="KEGG" id="asha:G8E00_07455"/>
<dbReference type="EMBL" id="CP049801">
    <property type="protein sequence ID" value="QIO05797.1"/>
    <property type="molecule type" value="Genomic_DNA"/>
</dbReference>
<dbReference type="InterPro" id="IPR050769">
    <property type="entry name" value="NAT_camello-type"/>
</dbReference>
<dbReference type="PANTHER" id="PTHR13947">
    <property type="entry name" value="GNAT FAMILY N-ACETYLTRANSFERASE"/>
    <property type="match status" value="1"/>
</dbReference>